<dbReference type="Proteomes" id="UP000823775">
    <property type="component" value="Unassembled WGS sequence"/>
</dbReference>
<evidence type="ECO:0000256" key="1">
    <source>
        <dbReference type="SAM" id="MobiDB-lite"/>
    </source>
</evidence>
<gene>
    <name evidence="2" type="ORF">HAX54_021031</name>
</gene>
<reference evidence="2 3" key="1">
    <citation type="journal article" date="2021" name="BMC Genomics">
        <title>Datura genome reveals duplications of psychoactive alkaloid biosynthetic genes and high mutation rate following tissue culture.</title>
        <authorList>
            <person name="Rajewski A."/>
            <person name="Carter-House D."/>
            <person name="Stajich J."/>
            <person name="Litt A."/>
        </authorList>
    </citation>
    <scope>NUCLEOTIDE SEQUENCE [LARGE SCALE GENOMIC DNA]</scope>
    <source>
        <strain evidence="2">AR-01</strain>
    </source>
</reference>
<comment type="caution">
    <text evidence="2">The sequence shown here is derived from an EMBL/GenBank/DDBJ whole genome shotgun (WGS) entry which is preliminary data.</text>
</comment>
<dbReference type="EMBL" id="JACEIK010002524">
    <property type="protein sequence ID" value="MCD9637629.1"/>
    <property type="molecule type" value="Genomic_DNA"/>
</dbReference>
<feature type="compositionally biased region" description="Basic and acidic residues" evidence="1">
    <location>
        <begin position="13"/>
        <end position="24"/>
    </location>
</feature>
<evidence type="ECO:0000313" key="2">
    <source>
        <dbReference type="EMBL" id="MCD9637629.1"/>
    </source>
</evidence>
<accession>A0ABS8UUE0</accession>
<sequence>MYWTGKSPIQMHEQSHFDTGKQKPESINIRPADEPTGRQFKSAYYRIKPTVGGVML</sequence>
<protein>
    <submittedName>
        <fullName evidence="2">Uncharacterized protein</fullName>
    </submittedName>
</protein>
<feature type="non-terminal residue" evidence="2">
    <location>
        <position position="56"/>
    </location>
</feature>
<keyword evidence="3" id="KW-1185">Reference proteome</keyword>
<organism evidence="2 3">
    <name type="scientific">Datura stramonium</name>
    <name type="common">Jimsonweed</name>
    <name type="synonym">Common thornapple</name>
    <dbReference type="NCBI Taxonomy" id="4076"/>
    <lineage>
        <taxon>Eukaryota</taxon>
        <taxon>Viridiplantae</taxon>
        <taxon>Streptophyta</taxon>
        <taxon>Embryophyta</taxon>
        <taxon>Tracheophyta</taxon>
        <taxon>Spermatophyta</taxon>
        <taxon>Magnoliopsida</taxon>
        <taxon>eudicotyledons</taxon>
        <taxon>Gunneridae</taxon>
        <taxon>Pentapetalae</taxon>
        <taxon>asterids</taxon>
        <taxon>lamiids</taxon>
        <taxon>Solanales</taxon>
        <taxon>Solanaceae</taxon>
        <taxon>Solanoideae</taxon>
        <taxon>Datureae</taxon>
        <taxon>Datura</taxon>
    </lineage>
</organism>
<name>A0ABS8UUE0_DATST</name>
<feature type="region of interest" description="Disordered" evidence="1">
    <location>
        <begin position="1"/>
        <end position="35"/>
    </location>
</feature>
<proteinExistence type="predicted"/>
<evidence type="ECO:0000313" key="3">
    <source>
        <dbReference type="Proteomes" id="UP000823775"/>
    </source>
</evidence>